<dbReference type="EMBL" id="BSXS01005596">
    <property type="protein sequence ID" value="GME84581.1"/>
    <property type="molecule type" value="Genomic_DNA"/>
</dbReference>
<gene>
    <name evidence="1" type="ORF">Amon02_000694100</name>
</gene>
<protein>
    <submittedName>
        <fullName evidence="1">Unnamed protein product</fullName>
    </submittedName>
</protein>
<sequence length="545" mass="61024">MKNVLPKYFRHNNFASFVRQLNMYGWHKVQDVNSGSLLQEEVWQFSNPNFQKGKEDLLDKIVRNKSTKDDEDEVDLAAIMSELETMRQNQKLIANDLRRVRQDNEMLWKENFMARERHKAQSQTLDKILQFLATVYGSNSSKFLENVGGSNEVFDLVSQRYPNGNNNMNGMNSMDGRGSMNGMGALQTQNGQGQGQPSDLYDYPYQPIQQNYQGTPNDGNSGAHIKQPLMIANRAHYRSNTSSMTDLNGTPNQQHDPSVSSVATGSSSNDLTESPIQEIRRGPETRNFNQFDNYNPQQQQQQQQMRMRLQQQQQQRARMQQQQQLQLQQRVLQMQVQNQFQQQQQQQQQHHHHHQLQSDQQQNFNNQSNQAGSNTQFNANTPNAPTPRFPIDIRTPAYETPLTPTSELLMGTINSQLSKQQGTISQVNDWITRIQNGEEDVDVGVADDMSVSTGSTSTQLGGAGVGTNSTGGVQTGNQDSNPVYDDFTVDEFLNAQPTPTPNGIADLGSPNGSSLSINKRSAVDAMGDDLGGHAGNVSGPKKAKN</sequence>
<proteinExistence type="predicted"/>
<name>A0ACB5TAU6_AMBMO</name>
<reference evidence="1" key="1">
    <citation type="submission" date="2023-04" db="EMBL/GenBank/DDBJ databases">
        <title>Ambrosiozyma monospora NBRC 10751.</title>
        <authorList>
            <person name="Ichikawa N."/>
            <person name="Sato H."/>
            <person name="Tonouchi N."/>
        </authorList>
    </citation>
    <scope>NUCLEOTIDE SEQUENCE</scope>
    <source>
        <strain evidence="1">NBRC 10751</strain>
    </source>
</reference>
<comment type="caution">
    <text evidence="1">The sequence shown here is derived from an EMBL/GenBank/DDBJ whole genome shotgun (WGS) entry which is preliminary data.</text>
</comment>
<accession>A0ACB5TAU6</accession>
<dbReference type="Proteomes" id="UP001165064">
    <property type="component" value="Unassembled WGS sequence"/>
</dbReference>
<keyword evidence="2" id="KW-1185">Reference proteome</keyword>
<evidence type="ECO:0000313" key="2">
    <source>
        <dbReference type="Proteomes" id="UP001165064"/>
    </source>
</evidence>
<evidence type="ECO:0000313" key="1">
    <source>
        <dbReference type="EMBL" id="GME84581.1"/>
    </source>
</evidence>
<organism evidence="1 2">
    <name type="scientific">Ambrosiozyma monospora</name>
    <name type="common">Yeast</name>
    <name type="synonym">Endomycopsis monosporus</name>
    <dbReference type="NCBI Taxonomy" id="43982"/>
    <lineage>
        <taxon>Eukaryota</taxon>
        <taxon>Fungi</taxon>
        <taxon>Dikarya</taxon>
        <taxon>Ascomycota</taxon>
        <taxon>Saccharomycotina</taxon>
        <taxon>Pichiomycetes</taxon>
        <taxon>Pichiales</taxon>
        <taxon>Pichiaceae</taxon>
        <taxon>Ambrosiozyma</taxon>
    </lineage>
</organism>